<evidence type="ECO:0000313" key="2">
    <source>
        <dbReference type="EMBL" id="HCT56493.1"/>
    </source>
</evidence>
<evidence type="ECO:0000313" key="3">
    <source>
        <dbReference type="Proteomes" id="UP000264071"/>
    </source>
</evidence>
<evidence type="ECO:0000256" key="1">
    <source>
        <dbReference type="SAM" id="MobiDB-lite"/>
    </source>
</evidence>
<comment type="caution">
    <text evidence="2">The sequence shown here is derived from an EMBL/GenBank/DDBJ whole genome shotgun (WGS) entry which is preliminary data.</text>
</comment>
<proteinExistence type="predicted"/>
<protein>
    <submittedName>
        <fullName evidence="2">Uncharacterized protein</fullName>
    </submittedName>
</protein>
<reference evidence="2 3" key="1">
    <citation type="journal article" date="2018" name="Nat. Biotechnol.">
        <title>A standardized bacterial taxonomy based on genome phylogeny substantially revises the tree of life.</title>
        <authorList>
            <person name="Parks D.H."/>
            <person name="Chuvochina M."/>
            <person name="Waite D.W."/>
            <person name="Rinke C."/>
            <person name="Skarshewski A."/>
            <person name="Chaumeil P.A."/>
            <person name="Hugenholtz P."/>
        </authorList>
    </citation>
    <scope>NUCLEOTIDE SEQUENCE [LARGE SCALE GENOMIC DNA]</scope>
    <source>
        <strain evidence="2">UBA8844</strain>
    </source>
</reference>
<name>A0A3D4V5S7_9BACT</name>
<organism evidence="2 3">
    <name type="scientific">Gemmatimonas aurantiaca</name>
    <dbReference type="NCBI Taxonomy" id="173480"/>
    <lineage>
        <taxon>Bacteria</taxon>
        <taxon>Pseudomonadati</taxon>
        <taxon>Gemmatimonadota</taxon>
        <taxon>Gemmatimonadia</taxon>
        <taxon>Gemmatimonadales</taxon>
        <taxon>Gemmatimonadaceae</taxon>
        <taxon>Gemmatimonas</taxon>
    </lineage>
</organism>
<dbReference type="EMBL" id="DPIY01000005">
    <property type="protein sequence ID" value="HCT56493.1"/>
    <property type="molecule type" value="Genomic_DNA"/>
</dbReference>
<gene>
    <name evidence="2" type="ORF">DGD08_04690</name>
</gene>
<sequence>MDIEIGTIESTVRAVDGAALVDPRVKKQLFAEFMAQVRAADAHTQRVRAERDISGGRHHEDID</sequence>
<feature type="region of interest" description="Disordered" evidence="1">
    <location>
        <begin position="44"/>
        <end position="63"/>
    </location>
</feature>
<dbReference type="Proteomes" id="UP000264071">
    <property type="component" value="Unassembled WGS sequence"/>
</dbReference>
<accession>A0A3D4V5S7</accession>
<dbReference type="AlphaFoldDB" id="A0A3D4V5S7"/>